<dbReference type="RefSeq" id="WP_311718042.1">
    <property type="nucleotide sequence ID" value="NZ_JAVREZ010000015.1"/>
</dbReference>
<evidence type="ECO:0000256" key="2">
    <source>
        <dbReference type="ARBA" id="ARBA00022598"/>
    </source>
</evidence>
<proteinExistence type="inferred from homology"/>
<gene>
    <name evidence="5" type="ORF">RNB18_34615</name>
</gene>
<dbReference type="PANTHER" id="PTHR45674:SF4">
    <property type="entry name" value="DNA LIGASE 1"/>
    <property type="match status" value="1"/>
</dbReference>
<evidence type="ECO:0000313" key="5">
    <source>
        <dbReference type="EMBL" id="MDT0485253.1"/>
    </source>
</evidence>
<name>A0ABU2VI41_9ACTN</name>
<dbReference type="PROSITE" id="PS50160">
    <property type="entry name" value="DNA_LIGASE_A3"/>
    <property type="match status" value="1"/>
</dbReference>
<comment type="catalytic activity">
    <reaction evidence="3">
        <text>ATP + (deoxyribonucleotide)n-3'-hydroxyl + 5'-phospho-(deoxyribonucleotide)m = (deoxyribonucleotide)n+m + AMP + diphosphate.</text>
        <dbReference type="EC" id="6.5.1.1"/>
    </reaction>
</comment>
<dbReference type="CDD" id="cd07905">
    <property type="entry name" value="Adenylation_DNA_ligase_LigC"/>
    <property type="match status" value="1"/>
</dbReference>
<dbReference type="Gene3D" id="3.30.470.30">
    <property type="entry name" value="DNA ligase/mRNA capping enzyme"/>
    <property type="match status" value="1"/>
</dbReference>
<evidence type="ECO:0000313" key="6">
    <source>
        <dbReference type="Proteomes" id="UP001183824"/>
    </source>
</evidence>
<keyword evidence="6" id="KW-1185">Reference proteome</keyword>
<dbReference type="Pfam" id="PF01068">
    <property type="entry name" value="DNA_ligase_A_M"/>
    <property type="match status" value="1"/>
</dbReference>
<evidence type="ECO:0000259" key="4">
    <source>
        <dbReference type="PROSITE" id="PS50160"/>
    </source>
</evidence>
<dbReference type="InterPro" id="IPR012310">
    <property type="entry name" value="DNA_ligase_ATP-dep_cent"/>
</dbReference>
<keyword evidence="2 5" id="KW-0436">Ligase</keyword>
<dbReference type="CDD" id="cd07970">
    <property type="entry name" value="OBF_DNA_ligase_LigC"/>
    <property type="match status" value="1"/>
</dbReference>
<protein>
    <submittedName>
        <fullName evidence="5">ATP-dependent DNA ligase</fullName>
    </submittedName>
</protein>
<accession>A0ABU2VI41</accession>
<evidence type="ECO:0000256" key="1">
    <source>
        <dbReference type="ARBA" id="ARBA00007572"/>
    </source>
</evidence>
<dbReference type="InterPro" id="IPR044119">
    <property type="entry name" value="Adenylation_LigC-like"/>
</dbReference>
<feature type="domain" description="ATP-dependent DNA ligase family profile" evidence="4">
    <location>
        <begin position="101"/>
        <end position="225"/>
    </location>
</feature>
<dbReference type="InterPro" id="IPR044117">
    <property type="entry name" value="OBF_LigC-like"/>
</dbReference>
<dbReference type="InterPro" id="IPR012340">
    <property type="entry name" value="NA-bd_OB-fold"/>
</dbReference>
<dbReference type="Gene3D" id="2.40.50.140">
    <property type="entry name" value="Nucleic acid-binding proteins"/>
    <property type="match status" value="1"/>
</dbReference>
<organism evidence="5 6">
    <name type="scientific">Streptomyces doebereineriae</name>
    <dbReference type="NCBI Taxonomy" id="3075528"/>
    <lineage>
        <taxon>Bacteria</taxon>
        <taxon>Bacillati</taxon>
        <taxon>Actinomycetota</taxon>
        <taxon>Actinomycetes</taxon>
        <taxon>Kitasatosporales</taxon>
        <taxon>Streptomycetaceae</taxon>
        <taxon>Streptomyces</taxon>
    </lineage>
</organism>
<dbReference type="EMBL" id="JAVREZ010000015">
    <property type="protein sequence ID" value="MDT0485253.1"/>
    <property type="molecule type" value="Genomic_DNA"/>
</dbReference>
<reference evidence="6" key="1">
    <citation type="submission" date="2023-07" db="EMBL/GenBank/DDBJ databases">
        <title>30 novel species of actinomycetes from the DSMZ collection.</title>
        <authorList>
            <person name="Nouioui I."/>
        </authorList>
    </citation>
    <scope>NUCLEOTIDE SEQUENCE [LARGE SCALE GENOMIC DNA]</scope>
    <source>
        <strain evidence="6">DSM 41640</strain>
    </source>
</reference>
<comment type="similarity">
    <text evidence="1">Belongs to the ATP-dependent DNA ligase family.</text>
</comment>
<comment type="caution">
    <text evidence="5">The sequence shown here is derived from an EMBL/GenBank/DDBJ whole genome shotgun (WGS) entry which is preliminary data.</text>
</comment>
<evidence type="ECO:0000256" key="3">
    <source>
        <dbReference type="ARBA" id="ARBA00034003"/>
    </source>
</evidence>
<sequence>MLPEPMLAASAPDPVLLPGWAGEPKWDGYRALVGRWSGGRVLIRSRAGGDLTGAFPEIVAAAADLPDDIALDGELVVWENDQLAFERLQQRRHRRAGAAAQAAAQWPAHFVAFDLLRLGTDRTGQPYQERRRALEKLFTSQQLQPPWTLCPSTTDPQQAAAWLQWSSVGMEGLVFKRLDQSYVPGWRGWRKYRSRHSTEALIGAVTGTLAAPATAFLGRFDATGRLQYTGRTTVLNAAARQALADELQPGRPGHPWTGWTFSAGWGSRQELHVRLVEPVIVAEVAVDVALDASGRWRHPVRLLRVRTDLAPSEIPLFGQEH</sequence>
<dbReference type="GO" id="GO:0016874">
    <property type="term" value="F:ligase activity"/>
    <property type="evidence" value="ECO:0007669"/>
    <property type="project" value="UniProtKB-KW"/>
</dbReference>
<dbReference type="Proteomes" id="UP001183824">
    <property type="component" value="Unassembled WGS sequence"/>
</dbReference>
<dbReference type="InterPro" id="IPR050191">
    <property type="entry name" value="ATP-dep_DNA_ligase"/>
</dbReference>
<dbReference type="PANTHER" id="PTHR45674">
    <property type="entry name" value="DNA LIGASE 1/3 FAMILY MEMBER"/>
    <property type="match status" value="1"/>
</dbReference>
<dbReference type="SUPFAM" id="SSF56091">
    <property type="entry name" value="DNA ligase/mRNA capping enzyme, catalytic domain"/>
    <property type="match status" value="1"/>
</dbReference>